<keyword evidence="8" id="KW-1185">Reference proteome</keyword>
<comment type="similarity">
    <text evidence="2">Belongs to the acetate uptake transporter (AceTr) (TC 2.A.96) family.</text>
</comment>
<sequence length="253" mass="26764">MAPLNASTHDLEKGSAFDSIHSVQLTPGPEHKCPEVAPSRKFGNPSPLGVIGFTVCLSATSCILLGWARSDPSSMIAMVGPYYYIGGICLFVTGIMEWALGNTFNFVVFMIFGGYWSGLGTLNDPSMGIASAFAKTGGGASPELNSALMFYNAFFAALVVVLFIGTLRANIAFAALFFAVFIILVLFVIGYAKIVAGNLESATKLFKAAGVFSLATSAGSYYIFLSLICAAVDMPFTLPLGDLSGFLAKRKHE</sequence>
<keyword evidence="4 6" id="KW-1133">Transmembrane helix</keyword>
<accession>A0ABR3F0G8</accession>
<evidence type="ECO:0000256" key="3">
    <source>
        <dbReference type="ARBA" id="ARBA00022692"/>
    </source>
</evidence>
<protein>
    <submittedName>
        <fullName evidence="7">Uncharacterized protein</fullName>
    </submittedName>
</protein>
<feature type="transmembrane region" description="Helical" evidence="6">
    <location>
        <begin position="144"/>
        <end position="165"/>
    </location>
</feature>
<evidence type="ECO:0000256" key="1">
    <source>
        <dbReference type="ARBA" id="ARBA00004141"/>
    </source>
</evidence>
<dbReference type="InterPro" id="IPR000791">
    <property type="entry name" value="Gpr1/Fun34/SatP-like"/>
</dbReference>
<keyword evidence="5 6" id="KW-0472">Membrane</keyword>
<dbReference type="PANTHER" id="PTHR31123">
    <property type="entry name" value="ACCUMULATION OF DYADS PROTEIN 2-RELATED"/>
    <property type="match status" value="1"/>
</dbReference>
<feature type="transmembrane region" description="Helical" evidence="6">
    <location>
        <begin position="208"/>
        <end position="234"/>
    </location>
</feature>
<proteinExistence type="inferred from homology"/>
<evidence type="ECO:0000256" key="6">
    <source>
        <dbReference type="SAM" id="Phobius"/>
    </source>
</evidence>
<feature type="transmembrane region" description="Helical" evidence="6">
    <location>
        <begin position="171"/>
        <end position="196"/>
    </location>
</feature>
<keyword evidence="3 6" id="KW-0812">Transmembrane</keyword>
<feature type="transmembrane region" description="Helical" evidence="6">
    <location>
        <begin position="80"/>
        <end position="100"/>
    </location>
</feature>
<evidence type="ECO:0000256" key="2">
    <source>
        <dbReference type="ARBA" id="ARBA00005587"/>
    </source>
</evidence>
<feature type="transmembrane region" description="Helical" evidence="6">
    <location>
        <begin position="106"/>
        <end position="123"/>
    </location>
</feature>
<dbReference type="EMBL" id="JBAHYK010001281">
    <property type="protein sequence ID" value="KAL0568677.1"/>
    <property type="molecule type" value="Genomic_DNA"/>
</dbReference>
<evidence type="ECO:0000256" key="4">
    <source>
        <dbReference type="ARBA" id="ARBA00022989"/>
    </source>
</evidence>
<reference evidence="7 8" key="1">
    <citation type="submission" date="2024-02" db="EMBL/GenBank/DDBJ databases">
        <title>A draft genome for the cacao thread blight pathogen Marasmius crinis-equi.</title>
        <authorList>
            <person name="Cohen S.P."/>
            <person name="Baruah I.K."/>
            <person name="Amoako-Attah I."/>
            <person name="Bukari Y."/>
            <person name="Meinhardt L.W."/>
            <person name="Bailey B.A."/>
        </authorList>
    </citation>
    <scope>NUCLEOTIDE SEQUENCE [LARGE SCALE GENOMIC DNA]</scope>
    <source>
        <strain evidence="7 8">GH-76</strain>
    </source>
</reference>
<comment type="subcellular location">
    <subcellularLocation>
        <location evidence="1">Membrane</location>
        <topology evidence="1">Multi-pass membrane protein</topology>
    </subcellularLocation>
</comment>
<evidence type="ECO:0000313" key="8">
    <source>
        <dbReference type="Proteomes" id="UP001465976"/>
    </source>
</evidence>
<gene>
    <name evidence="7" type="ORF">V5O48_013302</name>
</gene>
<feature type="transmembrane region" description="Helical" evidence="6">
    <location>
        <begin position="48"/>
        <end position="68"/>
    </location>
</feature>
<dbReference type="InterPro" id="IPR051633">
    <property type="entry name" value="AceTr"/>
</dbReference>
<dbReference type="Proteomes" id="UP001465976">
    <property type="component" value="Unassembled WGS sequence"/>
</dbReference>
<dbReference type="Pfam" id="PF01184">
    <property type="entry name" value="Gpr1_Fun34_YaaH"/>
    <property type="match status" value="1"/>
</dbReference>
<dbReference type="PANTHER" id="PTHR31123:SF4">
    <property type="entry name" value="PROTEIN ALCS"/>
    <property type="match status" value="1"/>
</dbReference>
<evidence type="ECO:0000313" key="7">
    <source>
        <dbReference type="EMBL" id="KAL0568677.1"/>
    </source>
</evidence>
<evidence type="ECO:0000256" key="5">
    <source>
        <dbReference type="ARBA" id="ARBA00023136"/>
    </source>
</evidence>
<name>A0ABR3F0G8_9AGAR</name>
<comment type="caution">
    <text evidence="7">The sequence shown here is derived from an EMBL/GenBank/DDBJ whole genome shotgun (WGS) entry which is preliminary data.</text>
</comment>
<organism evidence="7 8">
    <name type="scientific">Marasmius crinis-equi</name>
    <dbReference type="NCBI Taxonomy" id="585013"/>
    <lineage>
        <taxon>Eukaryota</taxon>
        <taxon>Fungi</taxon>
        <taxon>Dikarya</taxon>
        <taxon>Basidiomycota</taxon>
        <taxon>Agaricomycotina</taxon>
        <taxon>Agaricomycetes</taxon>
        <taxon>Agaricomycetidae</taxon>
        <taxon>Agaricales</taxon>
        <taxon>Marasmiineae</taxon>
        <taxon>Marasmiaceae</taxon>
        <taxon>Marasmius</taxon>
    </lineage>
</organism>